<evidence type="ECO:0000256" key="2">
    <source>
        <dbReference type="ARBA" id="ARBA00022499"/>
    </source>
</evidence>
<dbReference type="InterPro" id="IPR030456">
    <property type="entry name" value="TF_fork_head_CS_2"/>
</dbReference>
<name>A0A9Q0I505_9TELE</name>
<feature type="DNA-binding region" description="Fork-head" evidence="11">
    <location>
        <begin position="51"/>
        <end position="145"/>
    </location>
</feature>
<dbReference type="SMART" id="SM00339">
    <property type="entry name" value="FH"/>
    <property type="match status" value="1"/>
</dbReference>
<proteinExistence type="predicted"/>
<dbReference type="GO" id="GO:0000981">
    <property type="term" value="F:DNA-binding transcription factor activity, RNA polymerase II-specific"/>
    <property type="evidence" value="ECO:0007669"/>
    <property type="project" value="TreeGrafter"/>
</dbReference>
<keyword evidence="5" id="KW-0832">Ubl conjugation</keyword>
<dbReference type="InterPro" id="IPR047515">
    <property type="entry name" value="FH_FOXL2"/>
</dbReference>
<evidence type="ECO:0000313" key="13">
    <source>
        <dbReference type="EMBL" id="KAJ3586164.1"/>
    </source>
</evidence>
<dbReference type="GO" id="GO:0030154">
    <property type="term" value="P:cell differentiation"/>
    <property type="evidence" value="ECO:0007669"/>
    <property type="project" value="UniProtKB-KW"/>
</dbReference>
<dbReference type="Pfam" id="PF00250">
    <property type="entry name" value="Forkhead"/>
    <property type="match status" value="1"/>
</dbReference>
<evidence type="ECO:0000256" key="4">
    <source>
        <dbReference type="ARBA" id="ARBA00022782"/>
    </source>
</evidence>
<dbReference type="PROSITE" id="PS50039">
    <property type="entry name" value="FORK_HEAD_3"/>
    <property type="match status" value="1"/>
</dbReference>
<evidence type="ECO:0000256" key="10">
    <source>
        <dbReference type="ARBA" id="ARBA00034872"/>
    </source>
</evidence>
<evidence type="ECO:0000256" key="6">
    <source>
        <dbReference type="ARBA" id="ARBA00023015"/>
    </source>
</evidence>
<evidence type="ECO:0000256" key="3">
    <source>
        <dbReference type="ARBA" id="ARBA00022553"/>
    </source>
</evidence>
<dbReference type="PANTHER" id="PTHR11829">
    <property type="entry name" value="FORKHEAD BOX PROTEIN"/>
    <property type="match status" value="1"/>
</dbReference>
<comment type="subcellular location">
    <subcellularLocation>
        <location evidence="1 11">Nucleus</location>
    </subcellularLocation>
</comment>
<dbReference type="SUPFAM" id="SSF46785">
    <property type="entry name" value="Winged helix' DNA-binding domain"/>
    <property type="match status" value="1"/>
</dbReference>
<keyword evidence="2" id="KW-1017">Isopeptide bond</keyword>
<keyword evidence="7 11" id="KW-0238">DNA-binding</keyword>
<keyword evidence="4" id="KW-0221">Differentiation</keyword>
<evidence type="ECO:0000313" key="14">
    <source>
        <dbReference type="Proteomes" id="UP001148018"/>
    </source>
</evidence>
<keyword evidence="3" id="KW-0597">Phosphoprotein</keyword>
<keyword evidence="9 11" id="KW-0539">Nucleus</keyword>
<dbReference type="InterPro" id="IPR050211">
    <property type="entry name" value="FOX_domain-containing"/>
</dbReference>
<dbReference type="FunFam" id="1.10.10.10:FF:000016">
    <property type="entry name" value="Forkhead box protein I1"/>
    <property type="match status" value="1"/>
</dbReference>
<dbReference type="Proteomes" id="UP001148018">
    <property type="component" value="Unassembled WGS sequence"/>
</dbReference>
<evidence type="ECO:0000256" key="1">
    <source>
        <dbReference type="ARBA" id="ARBA00004123"/>
    </source>
</evidence>
<evidence type="ECO:0000256" key="11">
    <source>
        <dbReference type="PROSITE-ProRule" id="PRU00089"/>
    </source>
</evidence>
<accession>A0A9Q0I505</accession>
<dbReference type="InterPro" id="IPR036388">
    <property type="entry name" value="WH-like_DNA-bd_sf"/>
</dbReference>
<organism evidence="13 14">
    <name type="scientific">Muraenolepis orangiensis</name>
    <name type="common">Patagonian moray cod</name>
    <dbReference type="NCBI Taxonomy" id="630683"/>
    <lineage>
        <taxon>Eukaryota</taxon>
        <taxon>Metazoa</taxon>
        <taxon>Chordata</taxon>
        <taxon>Craniata</taxon>
        <taxon>Vertebrata</taxon>
        <taxon>Euteleostomi</taxon>
        <taxon>Actinopterygii</taxon>
        <taxon>Neopterygii</taxon>
        <taxon>Teleostei</taxon>
        <taxon>Neoteleostei</taxon>
        <taxon>Acanthomorphata</taxon>
        <taxon>Zeiogadaria</taxon>
        <taxon>Gadariae</taxon>
        <taxon>Gadiformes</taxon>
        <taxon>Muraenolepidoidei</taxon>
        <taxon>Muraenolepididae</taxon>
        <taxon>Muraenolepis</taxon>
    </lineage>
</organism>
<dbReference type="InterPro" id="IPR001766">
    <property type="entry name" value="Fork_head_dom"/>
</dbReference>
<dbReference type="PRINTS" id="PR00053">
    <property type="entry name" value="FORKHEAD"/>
</dbReference>
<dbReference type="GO" id="GO:0000978">
    <property type="term" value="F:RNA polymerase II cis-regulatory region sequence-specific DNA binding"/>
    <property type="evidence" value="ECO:0007669"/>
    <property type="project" value="TreeGrafter"/>
</dbReference>
<comment type="caution">
    <text evidence="13">The sequence shown here is derived from an EMBL/GenBank/DDBJ whole genome shotgun (WGS) entry which is preliminary data.</text>
</comment>
<reference evidence="13" key="1">
    <citation type="submission" date="2022-07" db="EMBL/GenBank/DDBJ databases">
        <title>Chromosome-level genome of Muraenolepis orangiensis.</title>
        <authorList>
            <person name="Kim J."/>
        </authorList>
    </citation>
    <scope>NUCLEOTIDE SEQUENCE</scope>
    <source>
        <strain evidence="13">KU_S4_2022</strain>
        <tissue evidence="13">Muscle</tissue>
    </source>
</reference>
<dbReference type="PROSITE" id="PS00657">
    <property type="entry name" value="FORK_HEAD_1"/>
    <property type="match status" value="1"/>
</dbReference>
<evidence type="ECO:0000256" key="9">
    <source>
        <dbReference type="ARBA" id="ARBA00023242"/>
    </source>
</evidence>
<feature type="domain" description="Fork-head" evidence="12">
    <location>
        <begin position="51"/>
        <end position="145"/>
    </location>
</feature>
<evidence type="ECO:0000256" key="8">
    <source>
        <dbReference type="ARBA" id="ARBA00023163"/>
    </source>
</evidence>
<dbReference type="GO" id="GO:0009653">
    <property type="term" value="P:anatomical structure morphogenesis"/>
    <property type="evidence" value="ECO:0007669"/>
    <property type="project" value="TreeGrafter"/>
</dbReference>
<dbReference type="PROSITE" id="PS00658">
    <property type="entry name" value="FORK_HEAD_2"/>
    <property type="match status" value="1"/>
</dbReference>
<evidence type="ECO:0000259" key="12">
    <source>
        <dbReference type="PROSITE" id="PS50039"/>
    </source>
</evidence>
<protein>
    <recommendedName>
        <fullName evidence="10">Forkhead box protein L2</fullName>
    </recommendedName>
</protein>
<dbReference type="GO" id="GO:0009888">
    <property type="term" value="P:tissue development"/>
    <property type="evidence" value="ECO:0007669"/>
    <property type="project" value="UniProtKB-ARBA"/>
</dbReference>
<keyword evidence="8" id="KW-0804">Transcription</keyword>
<sequence length="308" mass="33654">MDAGKTTDDHGARTLLEDGTKLTQVELDGCPGIPAEVKVESDEAGERPLDKPPYSYVALIAMAIKDSSETRLTLSGIYDYIVSKFPFYEKNKKGWQNSIRHNLSLNECFVKIPRDTGGDRKGNYWTVDPAFEDMFEKGNYRRRKRVKRPYRAPPPSSSGIITPYLPPGTPVEYAESYVRALQEKQHLYMQAAPPPVHAARGSWALCHQSSPPTSGGYGPTAVIHGHGRCVSPGGGYAAGAVGYHYPGAGHFRPPFGAHRHTSSVHCVPHGGYPYGGGMAPQPMGPDGGGVSMANYSQFYARQSEMLYF</sequence>
<dbReference type="Gene3D" id="1.10.10.10">
    <property type="entry name" value="Winged helix-like DNA-binding domain superfamily/Winged helix DNA-binding domain"/>
    <property type="match status" value="1"/>
</dbReference>
<gene>
    <name evidence="13" type="ORF">NHX12_012565</name>
</gene>
<keyword evidence="14" id="KW-1185">Reference proteome</keyword>
<evidence type="ECO:0000256" key="5">
    <source>
        <dbReference type="ARBA" id="ARBA00022843"/>
    </source>
</evidence>
<dbReference type="GO" id="GO:0005634">
    <property type="term" value="C:nucleus"/>
    <property type="evidence" value="ECO:0007669"/>
    <property type="project" value="UniProtKB-SubCell"/>
</dbReference>
<dbReference type="InterPro" id="IPR036390">
    <property type="entry name" value="WH_DNA-bd_sf"/>
</dbReference>
<dbReference type="AlphaFoldDB" id="A0A9Q0I505"/>
<dbReference type="EMBL" id="JANIIK010000117">
    <property type="protein sequence ID" value="KAJ3586164.1"/>
    <property type="molecule type" value="Genomic_DNA"/>
</dbReference>
<dbReference type="OrthoDB" id="5954824at2759"/>
<dbReference type="PANTHER" id="PTHR11829:SF411">
    <property type="entry name" value="FORKHEAD BOX PROTEIN L2"/>
    <property type="match status" value="1"/>
</dbReference>
<dbReference type="CDD" id="cd20028">
    <property type="entry name" value="FH_FOXL2"/>
    <property type="match status" value="1"/>
</dbReference>
<evidence type="ECO:0000256" key="7">
    <source>
        <dbReference type="ARBA" id="ARBA00023125"/>
    </source>
</evidence>
<dbReference type="InterPro" id="IPR018122">
    <property type="entry name" value="TF_fork_head_CS_1"/>
</dbReference>
<keyword evidence="6" id="KW-0805">Transcription regulation</keyword>